<feature type="region of interest" description="Disordered" evidence="1">
    <location>
        <begin position="898"/>
        <end position="940"/>
    </location>
</feature>
<feature type="compositionally biased region" description="Polar residues" evidence="1">
    <location>
        <begin position="825"/>
        <end position="834"/>
    </location>
</feature>
<proteinExistence type="predicted"/>
<feature type="compositionally biased region" description="Polar residues" evidence="1">
    <location>
        <begin position="603"/>
        <end position="623"/>
    </location>
</feature>
<feature type="compositionally biased region" description="Basic and acidic residues" evidence="1">
    <location>
        <begin position="1546"/>
        <end position="1559"/>
    </location>
</feature>
<name>A0A445AAD8_ARAHY</name>
<evidence type="ECO:0000313" key="3">
    <source>
        <dbReference type="EMBL" id="RYR23417.1"/>
    </source>
</evidence>
<feature type="compositionally biased region" description="Basic and acidic residues" evidence="1">
    <location>
        <begin position="1128"/>
        <end position="1146"/>
    </location>
</feature>
<feature type="compositionally biased region" description="Polar residues" evidence="1">
    <location>
        <begin position="1602"/>
        <end position="1615"/>
    </location>
</feature>
<dbReference type="PANTHER" id="PTHR31115">
    <property type="entry name" value="OS05G0107300 PROTEIN"/>
    <property type="match status" value="1"/>
</dbReference>
<gene>
    <name evidence="3" type="ORF">Ahy_B03g068646</name>
</gene>
<evidence type="ECO:0000259" key="2">
    <source>
        <dbReference type="Pfam" id="PF12697"/>
    </source>
</evidence>
<dbReference type="Gene3D" id="3.40.50.1820">
    <property type="entry name" value="alpha/beta hydrolase"/>
    <property type="match status" value="1"/>
</dbReference>
<dbReference type="Pfam" id="PF12697">
    <property type="entry name" value="Abhydrolase_6"/>
    <property type="match status" value="1"/>
</dbReference>
<protein>
    <recommendedName>
        <fullName evidence="2">AB hydrolase-1 domain-containing protein</fullName>
    </recommendedName>
</protein>
<reference evidence="3 4" key="1">
    <citation type="submission" date="2019-01" db="EMBL/GenBank/DDBJ databases">
        <title>Sequencing of cultivated peanut Arachis hypogaea provides insights into genome evolution and oil improvement.</title>
        <authorList>
            <person name="Chen X."/>
        </authorList>
    </citation>
    <scope>NUCLEOTIDE SEQUENCE [LARGE SCALE GENOMIC DNA]</scope>
    <source>
        <strain evidence="4">cv. Fuhuasheng</strain>
        <tissue evidence="3">Leaves</tissue>
    </source>
</reference>
<feature type="compositionally biased region" description="Basic residues" evidence="1">
    <location>
        <begin position="1011"/>
        <end position="1023"/>
    </location>
</feature>
<dbReference type="Proteomes" id="UP000289738">
    <property type="component" value="Chromosome B03"/>
</dbReference>
<feature type="region of interest" description="Disordered" evidence="1">
    <location>
        <begin position="586"/>
        <end position="623"/>
    </location>
</feature>
<feature type="region of interest" description="Disordered" evidence="1">
    <location>
        <begin position="956"/>
        <end position="1025"/>
    </location>
</feature>
<keyword evidence="4" id="KW-1185">Reference proteome</keyword>
<sequence>MGGEPPDAVRNEFQIDLHYSLHKHKSNIKSTTTATFSTLILHPSDKENKADSISMVSRAAILLLMGLLGMVYQATQLPPPNRNSNDSNSITEDEASPTPRIRLSDGRYLAYREKGVPRDKAQHKIIIVHGFGSSKEMNFLAPQELIDELGIYFVQYDRAGYGESDPNPKRSLKSETLDIEELADQLQIGHKFYVIGVSMGSHATWSCLHYIPHRQIKICIFESLLAGVAMIAPVINYNWASLPESVVRQDYRKRLIQWALWLAKYSPRLLHWLVTQKWLPSNSVIEKNPAFFNTRDIDILKIIPGFPMLTKEKLREQVVFDTLRGDWMVAFGNWEFDPLKLSNPFSHNTSKVHIWQGYEDKVVPSQIQRFVSRNMPWINYHEVSDGGHLIIHYSGLCEAVLRALLLGEENVSYRPRPDRDILTTTQSRSDIPPALFIVPESLSLFSVSLKVWDFDLPLTLFNSRLMLGSGSNLNGSTSSGITSSDMPPLPQYLPLDPITLGSKKYTRSGELRRVLGVSVGNTSEDHSFGTLHHKPMAPVAPGELKNFKESVQDASRKARDRSKMLGESLSKLDRYREAIALNTKKRQRADLSSERGGGVNLTKMGSQTHKTPNDNLTPRSEVKTSNSMLNKRLRTAVADVREESRSAAIGRQQMVTEKDGNSIQTLGGGSVRNEEKTRRLLAGGEGLDQKIKKKRSVGAVGNRVMTGERDVKRSALPKANADSKMRFYDTQGFRLKPLPGSSGINKSGGSSEPSTIGVRNMLASEQECGSLHRDHIAEQKVVAKGSNRSNNQEDFPASISNTLIKNKVSRAPRTGSVSALDLSNVQSSSENFPGSSIHPMTQWVGQRPPKNSRSRRVKVVSPASRSLEVQVSSEGCQTSDLKGSSVVNNGLQLASSVETSTPKYKRPPDDISSPFGFSESEESGAGEHKIKEKGMNGNDFDVAAEKGMTSMAQMKKNKIPTDDSGDCVQRQGRTGRNLSLIRSGVPSGREKSENPPTKPVQDMRANDKSKTKYGRPPSKKQKDRKVLTRVGKQLNIGSSDFGGESDDDHEELYKAANAARNASNIVCSGSFWNKMEPIFASISLDDASYLKQQLNIAEEVGKSLSHLFGIDNDLGGVVNNKTTQGSEGGKRSRYEDDSSKLDALGEKNDSERLDKVAPLFQRLLCALIEEDDNEESYHLSDAKNISRQCASDDSHCDSCNQIDFEPKDRDRMDSEVESKVDFHIQKSCMLDRLSCDKSTASNTFRYPNTSSSLQSTGVWQGDEEFSVSDITHTSEICSNDLDQLHPGELSIPGFPSPDDPYQLMSLDDRLLLELQSIGLYPEILVQPDLAEEDEAINQDIEKLEKALYEQNGSKKKNLDRIDRAIQKGRDMEKRKVEQVAFDQLIEMAYRRRLACRGSKNSKGAVHKVSKQVALAFLKRTLGRCKRYEEAGISCFSEPALQNIMFSPPSREKNDAKPLDCIVSGTASNTCNKALNQGEARKSGAVSIASEKYDFQRDYADRGLPDSFQGSIHSSEQASSKNGSVFIKEKKREMLVNGGVSGGVKGKRSERDRNQSKDQAKQNSASRSGRLSLDSCQNENKTKVKPKQKITAGEQNKDGPPLSGNQETNKVNQPSEFENFPLPDLSTIEEFGVSVELGGPQDLSSWLNFDEDGLQDHDCMGLDIPMDDLTDLNMLM</sequence>
<feature type="compositionally biased region" description="Basic and acidic residues" evidence="1">
    <location>
        <begin position="925"/>
        <end position="934"/>
    </location>
</feature>
<dbReference type="InterPro" id="IPR000073">
    <property type="entry name" value="AB_hydrolase_1"/>
</dbReference>
<feature type="region of interest" description="Disordered" evidence="1">
    <location>
        <begin position="1535"/>
        <end position="1621"/>
    </location>
</feature>
<dbReference type="STRING" id="3818.A0A445AAD8"/>
<dbReference type="FunFam" id="3.40.50.1820:FF:000270">
    <property type="entry name" value="Alpha/beta-Hydrolases superfamily protein"/>
    <property type="match status" value="1"/>
</dbReference>
<dbReference type="EMBL" id="SDMP01000013">
    <property type="protein sequence ID" value="RYR23417.1"/>
    <property type="molecule type" value="Genomic_DNA"/>
</dbReference>
<dbReference type="SUPFAM" id="SSF53474">
    <property type="entry name" value="alpha/beta-Hydrolases"/>
    <property type="match status" value="1"/>
</dbReference>
<feature type="region of interest" description="Disordered" evidence="1">
    <location>
        <begin position="77"/>
        <end position="100"/>
    </location>
</feature>
<feature type="domain" description="AB hydrolase-1" evidence="2">
    <location>
        <begin position="125"/>
        <end position="391"/>
    </location>
</feature>
<feature type="region of interest" description="Disordered" evidence="1">
    <location>
        <begin position="1118"/>
        <end position="1146"/>
    </location>
</feature>
<comment type="caution">
    <text evidence="3">The sequence shown here is derived from an EMBL/GenBank/DDBJ whole genome shotgun (WGS) entry which is preliminary data.</text>
</comment>
<dbReference type="InterPro" id="IPR029058">
    <property type="entry name" value="AB_hydrolase_fold"/>
</dbReference>
<organism evidence="3 4">
    <name type="scientific">Arachis hypogaea</name>
    <name type="common">Peanut</name>
    <dbReference type="NCBI Taxonomy" id="3818"/>
    <lineage>
        <taxon>Eukaryota</taxon>
        <taxon>Viridiplantae</taxon>
        <taxon>Streptophyta</taxon>
        <taxon>Embryophyta</taxon>
        <taxon>Tracheophyta</taxon>
        <taxon>Spermatophyta</taxon>
        <taxon>Magnoliopsida</taxon>
        <taxon>eudicotyledons</taxon>
        <taxon>Gunneridae</taxon>
        <taxon>Pentapetalae</taxon>
        <taxon>rosids</taxon>
        <taxon>fabids</taxon>
        <taxon>Fabales</taxon>
        <taxon>Fabaceae</taxon>
        <taxon>Papilionoideae</taxon>
        <taxon>50 kb inversion clade</taxon>
        <taxon>dalbergioids sensu lato</taxon>
        <taxon>Dalbergieae</taxon>
        <taxon>Pterocarpus clade</taxon>
        <taxon>Arachis</taxon>
    </lineage>
</organism>
<evidence type="ECO:0000313" key="4">
    <source>
        <dbReference type="Proteomes" id="UP000289738"/>
    </source>
</evidence>
<feature type="compositionally biased region" description="Polar residues" evidence="1">
    <location>
        <begin position="1560"/>
        <end position="1578"/>
    </location>
</feature>
<accession>A0A445AAD8</accession>
<evidence type="ECO:0000256" key="1">
    <source>
        <dbReference type="SAM" id="MobiDB-lite"/>
    </source>
</evidence>
<feature type="compositionally biased region" description="Polar residues" evidence="1">
    <location>
        <begin position="863"/>
        <end position="883"/>
    </location>
</feature>
<dbReference type="PANTHER" id="PTHR31115:SF4">
    <property type="entry name" value="SPECTRIN BETA CHAIN, BRAIN"/>
    <property type="match status" value="1"/>
</dbReference>
<feature type="region of interest" description="Disordered" evidence="1">
    <location>
        <begin position="825"/>
        <end position="883"/>
    </location>
</feature>